<comment type="subcellular location">
    <subcellularLocation>
        <location evidence="2">Cytoplasm</location>
    </subcellularLocation>
    <subcellularLocation>
        <location evidence="1">Nucleus</location>
    </subcellularLocation>
</comment>
<evidence type="ECO:0000256" key="4">
    <source>
        <dbReference type="ARBA" id="ARBA00023242"/>
    </source>
</evidence>
<evidence type="ECO:0000256" key="1">
    <source>
        <dbReference type="ARBA" id="ARBA00004123"/>
    </source>
</evidence>
<evidence type="ECO:0000256" key="2">
    <source>
        <dbReference type="ARBA" id="ARBA00004496"/>
    </source>
</evidence>
<reference evidence="5 6" key="1">
    <citation type="submission" date="2024-04" db="EMBL/GenBank/DDBJ databases">
        <authorList>
            <person name="Fracassetti M."/>
        </authorList>
    </citation>
    <scope>NUCLEOTIDE SEQUENCE [LARGE SCALE GENOMIC DNA]</scope>
</reference>
<evidence type="ECO:0000256" key="3">
    <source>
        <dbReference type="ARBA" id="ARBA00022490"/>
    </source>
</evidence>
<evidence type="ECO:0000313" key="5">
    <source>
        <dbReference type="EMBL" id="CAL1383220.1"/>
    </source>
</evidence>
<dbReference type="GO" id="GO:0005737">
    <property type="term" value="C:cytoplasm"/>
    <property type="evidence" value="ECO:0007669"/>
    <property type="project" value="UniProtKB-SubCell"/>
</dbReference>
<keyword evidence="6" id="KW-1185">Reference proteome</keyword>
<keyword evidence="3" id="KW-0963">Cytoplasm</keyword>
<name>A0AAV2EBF0_9ROSI</name>
<evidence type="ECO:0000313" key="6">
    <source>
        <dbReference type="Proteomes" id="UP001497516"/>
    </source>
</evidence>
<protein>
    <submittedName>
        <fullName evidence="5">Uncharacterized protein</fullName>
    </submittedName>
</protein>
<dbReference type="PANTHER" id="PTHR31250:SF27">
    <property type="entry name" value="IQ DOMAIN-CONTAINING PROTEIN IQM5"/>
    <property type="match status" value="1"/>
</dbReference>
<keyword evidence="4" id="KW-0539">Nucleus</keyword>
<dbReference type="GO" id="GO:0005634">
    <property type="term" value="C:nucleus"/>
    <property type="evidence" value="ECO:0007669"/>
    <property type="project" value="UniProtKB-SubCell"/>
</dbReference>
<accession>A0AAV2EBF0</accession>
<gene>
    <name evidence="5" type="ORF">LTRI10_LOCUS24505</name>
</gene>
<proteinExistence type="predicted"/>
<dbReference type="PANTHER" id="PTHR31250">
    <property type="entry name" value="IQ DOMAIN-CONTAINING PROTEIN IQM3"/>
    <property type="match status" value="1"/>
</dbReference>
<sequence>MGWICLALCSADDYVLPEVDERDGGLDCEAQKFYKSYRTRRNLADYTVVLEKLWWKALDFAALGRALFPSLTISR</sequence>
<dbReference type="InterPro" id="IPR044159">
    <property type="entry name" value="IQM"/>
</dbReference>
<organism evidence="5 6">
    <name type="scientific">Linum trigynum</name>
    <dbReference type="NCBI Taxonomy" id="586398"/>
    <lineage>
        <taxon>Eukaryota</taxon>
        <taxon>Viridiplantae</taxon>
        <taxon>Streptophyta</taxon>
        <taxon>Embryophyta</taxon>
        <taxon>Tracheophyta</taxon>
        <taxon>Spermatophyta</taxon>
        <taxon>Magnoliopsida</taxon>
        <taxon>eudicotyledons</taxon>
        <taxon>Gunneridae</taxon>
        <taxon>Pentapetalae</taxon>
        <taxon>rosids</taxon>
        <taxon>fabids</taxon>
        <taxon>Malpighiales</taxon>
        <taxon>Linaceae</taxon>
        <taxon>Linum</taxon>
    </lineage>
</organism>
<dbReference type="Proteomes" id="UP001497516">
    <property type="component" value="Chromosome 4"/>
</dbReference>
<dbReference type="AlphaFoldDB" id="A0AAV2EBF0"/>
<dbReference type="EMBL" id="OZ034817">
    <property type="protein sequence ID" value="CAL1383220.1"/>
    <property type="molecule type" value="Genomic_DNA"/>
</dbReference>